<evidence type="ECO:0000313" key="3">
    <source>
        <dbReference type="Proteomes" id="UP000053237"/>
    </source>
</evidence>
<sequence length="101" mass="11196">MKASEAIDAVITERCLIGSVNWKMEGSPWSAIISTSLPPCMTSFSSDNSSNRATLSKDSPTESSNVLPSNWYSPMLYQTKRSRKSHQSPKLDLTLARTKQQ</sequence>
<organism evidence="2 3">
    <name type="scientific">Albugo candida</name>
    <dbReference type="NCBI Taxonomy" id="65357"/>
    <lineage>
        <taxon>Eukaryota</taxon>
        <taxon>Sar</taxon>
        <taxon>Stramenopiles</taxon>
        <taxon>Oomycota</taxon>
        <taxon>Peronosporomycetes</taxon>
        <taxon>Albuginales</taxon>
        <taxon>Albuginaceae</taxon>
        <taxon>Albugo</taxon>
    </lineage>
</organism>
<accession>A0A024G7V1</accession>
<protein>
    <submittedName>
        <fullName evidence="2">Uncharacterized protein</fullName>
    </submittedName>
</protein>
<name>A0A024G7V1_9STRA</name>
<evidence type="ECO:0000256" key="1">
    <source>
        <dbReference type="SAM" id="MobiDB-lite"/>
    </source>
</evidence>
<keyword evidence="3" id="KW-1185">Reference proteome</keyword>
<feature type="region of interest" description="Disordered" evidence="1">
    <location>
        <begin position="42"/>
        <end position="101"/>
    </location>
</feature>
<dbReference type="InParanoid" id="A0A024G7V1"/>
<evidence type="ECO:0000313" key="2">
    <source>
        <dbReference type="EMBL" id="CCI42759.1"/>
    </source>
</evidence>
<dbReference type="EMBL" id="CAIX01000038">
    <property type="protein sequence ID" value="CCI42759.1"/>
    <property type="molecule type" value="Genomic_DNA"/>
</dbReference>
<gene>
    <name evidence="2" type="ORF">BN9_035430</name>
</gene>
<feature type="compositionally biased region" description="Polar residues" evidence="1">
    <location>
        <begin position="42"/>
        <end position="72"/>
    </location>
</feature>
<comment type="caution">
    <text evidence="2">The sequence shown here is derived from an EMBL/GenBank/DDBJ whole genome shotgun (WGS) entry which is preliminary data.</text>
</comment>
<dbReference type="Proteomes" id="UP000053237">
    <property type="component" value="Unassembled WGS sequence"/>
</dbReference>
<dbReference type="AlphaFoldDB" id="A0A024G7V1"/>
<proteinExistence type="predicted"/>
<reference evidence="2 3" key="1">
    <citation type="submission" date="2012-05" db="EMBL/GenBank/DDBJ databases">
        <title>Recombination and specialization in a pathogen metapopulation.</title>
        <authorList>
            <person name="Gardiner A."/>
            <person name="Kemen E."/>
            <person name="Schultz-Larsen T."/>
            <person name="MacLean D."/>
            <person name="Van Oosterhout C."/>
            <person name="Jones J.D.G."/>
        </authorList>
    </citation>
    <scope>NUCLEOTIDE SEQUENCE [LARGE SCALE GENOMIC DNA]</scope>
    <source>
        <strain evidence="2 3">Ac Nc2</strain>
    </source>
</reference>